<keyword evidence="3" id="KW-0732">Signal</keyword>
<name>A0A4R6APV1_9RHOB</name>
<evidence type="ECO:0000259" key="4">
    <source>
        <dbReference type="Pfam" id="PF13407"/>
    </source>
</evidence>
<gene>
    <name evidence="5" type="ORF">E2L05_15725</name>
</gene>
<dbReference type="InterPro" id="IPR025997">
    <property type="entry name" value="SBP_2_dom"/>
</dbReference>
<dbReference type="Proteomes" id="UP000294562">
    <property type="component" value="Unassembled WGS sequence"/>
</dbReference>
<comment type="caution">
    <text evidence="5">The sequence shown here is derived from an EMBL/GenBank/DDBJ whole genome shotgun (WGS) entry which is preliminary data.</text>
</comment>
<comment type="subcellular location">
    <subcellularLocation>
        <location evidence="1">Cell envelope</location>
    </subcellularLocation>
</comment>
<dbReference type="PANTHER" id="PTHR46847">
    <property type="entry name" value="D-ALLOSE-BINDING PERIPLASMIC PROTEIN-RELATED"/>
    <property type="match status" value="1"/>
</dbReference>
<dbReference type="Pfam" id="PF13407">
    <property type="entry name" value="Peripla_BP_4"/>
    <property type="match status" value="1"/>
</dbReference>
<proteinExistence type="inferred from homology"/>
<keyword evidence="6" id="KW-1185">Reference proteome</keyword>
<accession>A0A4R6APV1</accession>
<dbReference type="PANTHER" id="PTHR46847:SF1">
    <property type="entry name" value="D-ALLOSE-BINDING PERIPLASMIC PROTEIN-RELATED"/>
    <property type="match status" value="1"/>
</dbReference>
<dbReference type="Gene3D" id="3.40.50.2300">
    <property type="match status" value="2"/>
</dbReference>
<dbReference type="EMBL" id="SMZO01000045">
    <property type="protein sequence ID" value="TDL85434.1"/>
    <property type="molecule type" value="Genomic_DNA"/>
</dbReference>
<dbReference type="GO" id="GO:0030313">
    <property type="term" value="C:cell envelope"/>
    <property type="evidence" value="ECO:0007669"/>
    <property type="project" value="UniProtKB-SubCell"/>
</dbReference>
<sequence>MTSASDKTVSGLGPHGERAAAPSRITLLDHDIAAARESGFSVAIVIHTLHSDWSQQSMAGIVKTLDQCGATVSEVVNCEFDADAQIAALDRLSGEPVDAVVSIPVGNAAVAEAHRRVAKAGKRLILLDNVPTGMLPGRDYTSLVSADNFGLGLIGAELLSPHVPENRQVGILTYGVDFFATNEREIAFARWIKANRPDLTVHTRRFASLETTGQTTESLIEEFPELGGLFVVWDIPAMEAIRALDCRGVYVPVTTVDLGREVAIDLAGEGRTVGIAAQQPHAQGVAAVKTAILSLLGLPVPGWTALPGVPVTASNIVESYQAVWSTDAPAEVLKLKGGSS</sequence>
<comment type="similarity">
    <text evidence="2">Belongs to the bacterial solute-binding protein 2 family.</text>
</comment>
<reference evidence="5 6" key="1">
    <citation type="submission" date="2019-03" db="EMBL/GenBank/DDBJ databases">
        <title>Rhodobacteraceae bacterium SM1902, a new member of the family Rhodobacteraceae isolated from Yantai.</title>
        <authorList>
            <person name="Sun Y."/>
        </authorList>
    </citation>
    <scope>NUCLEOTIDE SEQUENCE [LARGE SCALE GENOMIC DNA]</scope>
    <source>
        <strain evidence="5 6">SM1902</strain>
    </source>
</reference>
<evidence type="ECO:0000256" key="2">
    <source>
        <dbReference type="ARBA" id="ARBA00007639"/>
    </source>
</evidence>
<evidence type="ECO:0000313" key="5">
    <source>
        <dbReference type="EMBL" id="TDL85434.1"/>
    </source>
</evidence>
<dbReference type="AlphaFoldDB" id="A0A4R6APV1"/>
<dbReference type="GO" id="GO:0030246">
    <property type="term" value="F:carbohydrate binding"/>
    <property type="evidence" value="ECO:0007669"/>
    <property type="project" value="UniProtKB-ARBA"/>
</dbReference>
<feature type="domain" description="Periplasmic binding protein" evidence="4">
    <location>
        <begin position="42"/>
        <end position="292"/>
    </location>
</feature>
<evidence type="ECO:0000256" key="3">
    <source>
        <dbReference type="ARBA" id="ARBA00022729"/>
    </source>
</evidence>
<protein>
    <submittedName>
        <fullName evidence="5">Sugar ABC transporter substrate-binding protein</fullName>
    </submittedName>
</protein>
<dbReference type="OrthoDB" id="6959911at2"/>
<dbReference type="InterPro" id="IPR028082">
    <property type="entry name" value="Peripla_BP_I"/>
</dbReference>
<dbReference type="SUPFAM" id="SSF53822">
    <property type="entry name" value="Periplasmic binding protein-like I"/>
    <property type="match status" value="1"/>
</dbReference>
<evidence type="ECO:0000313" key="6">
    <source>
        <dbReference type="Proteomes" id="UP000294562"/>
    </source>
</evidence>
<organism evidence="5 6">
    <name type="scientific">Meridianimarinicoccus aquatilis</name>
    <dbReference type="NCBI Taxonomy" id="2552766"/>
    <lineage>
        <taxon>Bacteria</taxon>
        <taxon>Pseudomonadati</taxon>
        <taxon>Pseudomonadota</taxon>
        <taxon>Alphaproteobacteria</taxon>
        <taxon>Rhodobacterales</taxon>
        <taxon>Paracoccaceae</taxon>
        <taxon>Meridianimarinicoccus</taxon>
    </lineage>
</organism>
<dbReference type="RefSeq" id="WP_133343827.1">
    <property type="nucleotide sequence ID" value="NZ_SMZO01000045.1"/>
</dbReference>
<evidence type="ECO:0000256" key="1">
    <source>
        <dbReference type="ARBA" id="ARBA00004196"/>
    </source>
</evidence>